<accession>A0A0A8YL00</accession>
<name>A0A0A8YL00_ARUDO</name>
<protein>
    <submittedName>
        <fullName evidence="1">Uncharacterized protein</fullName>
    </submittedName>
</protein>
<dbReference type="EMBL" id="GBRH01271757">
    <property type="protein sequence ID" value="JAD26138.1"/>
    <property type="molecule type" value="Transcribed_RNA"/>
</dbReference>
<dbReference type="AlphaFoldDB" id="A0A0A8YL00"/>
<proteinExistence type="predicted"/>
<evidence type="ECO:0000313" key="1">
    <source>
        <dbReference type="EMBL" id="JAD26138.1"/>
    </source>
</evidence>
<sequence length="38" mass="3888">MSKSCPLHGLPFSSTALQISTPATLSWSSPQQKSVAGG</sequence>
<reference evidence="1" key="2">
    <citation type="journal article" date="2015" name="Data Brief">
        <title>Shoot transcriptome of the giant reed, Arundo donax.</title>
        <authorList>
            <person name="Barrero R.A."/>
            <person name="Guerrero F.D."/>
            <person name="Moolhuijzen P."/>
            <person name="Goolsby J.A."/>
            <person name="Tidwell J."/>
            <person name="Bellgard S.E."/>
            <person name="Bellgard M.I."/>
        </authorList>
    </citation>
    <scope>NUCLEOTIDE SEQUENCE</scope>
    <source>
        <tissue evidence="1">Shoot tissue taken approximately 20 cm above the soil surface</tissue>
    </source>
</reference>
<reference evidence="1" key="1">
    <citation type="submission" date="2014-09" db="EMBL/GenBank/DDBJ databases">
        <authorList>
            <person name="Magalhaes I.L.F."/>
            <person name="Oliveira U."/>
            <person name="Santos F.R."/>
            <person name="Vidigal T.H.D.A."/>
            <person name="Brescovit A.D."/>
            <person name="Santos A.J."/>
        </authorList>
    </citation>
    <scope>NUCLEOTIDE SEQUENCE</scope>
    <source>
        <tissue evidence="1">Shoot tissue taken approximately 20 cm above the soil surface</tissue>
    </source>
</reference>
<organism evidence="1">
    <name type="scientific">Arundo donax</name>
    <name type="common">Giant reed</name>
    <name type="synonym">Donax arundinaceus</name>
    <dbReference type="NCBI Taxonomy" id="35708"/>
    <lineage>
        <taxon>Eukaryota</taxon>
        <taxon>Viridiplantae</taxon>
        <taxon>Streptophyta</taxon>
        <taxon>Embryophyta</taxon>
        <taxon>Tracheophyta</taxon>
        <taxon>Spermatophyta</taxon>
        <taxon>Magnoliopsida</taxon>
        <taxon>Liliopsida</taxon>
        <taxon>Poales</taxon>
        <taxon>Poaceae</taxon>
        <taxon>PACMAD clade</taxon>
        <taxon>Arundinoideae</taxon>
        <taxon>Arundineae</taxon>
        <taxon>Arundo</taxon>
    </lineage>
</organism>